<dbReference type="RefSeq" id="WP_203894922.1">
    <property type="nucleotide sequence ID" value="NZ_BOOH01000060.1"/>
</dbReference>
<organism evidence="3 4">
    <name type="scientific">Planobispora longispora</name>
    <dbReference type="NCBI Taxonomy" id="28887"/>
    <lineage>
        <taxon>Bacteria</taxon>
        <taxon>Bacillati</taxon>
        <taxon>Actinomycetota</taxon>
        <taxon>Actinomycetes</taxon>
        <taxon>Streptosporangiales</taxon>
        <taxon>Streptosporangiaceae</taxon>
        <taxon>Planobispora</taxon>
    </lineage>
</organism>
<evidence type="ECO:0000256" key="1">
    <source>
        <dbReference type="SAM" id="MobiDB-lite"/>
    </source>
</evidence>
<evidence type="ECO:0000313" key="4">
    <source>
        <dbReference type="Proteomes" id="UP000616724"/>
    </source>
</evidence>
<keyword evidence="4" id="KW-1185">Reference proteome</keyword>
<feature type="compositionally biased region" description="Low complexity" evidence="1">
    <location>
        <begin position="39"/>
        <end position="48"/>
    </location>
</feature>
<name>A0A8J3W8C4_9ACTN</name>
<sequence length="111" mass="11752">MNQTRKMWASAGIVAAIIVGGVSVSAAASAGRLEKDGEPVPAVEPNEPAARDQTPPAAPPSPEETPTTEDFVVSKDVNPDPEDVTRYWTDNRMGRAEPMPLPEGPTNVTED</sequence>
<reference evidence="3 4" key="1">
    <citation type="submission" date="2021-01" db="EMBL/GenBank/DDBJ databases">
        <title>Whole genome shotgun sequence of Planobispora longispora NBRC 13918.</title>
        <authorList>
            <person name="Komaki H."/>
            <person name="Tamura T."/>
        </authorList>
    </citation>
    <scope>NUCLEOTIDE SEQUENCE [LARGE SCALE GENOMIC DNA]</scope>
    <source>
        <strain evidence="3 4">NBRC 13918</strain>
    </source>
</reference>
<keyword evidence="2" id="KW-0732">Signal</keyword>
<evidence type="ECO:0000256" key="2">
    <source>
        <dbReference type="SAM" id="SignalP"/>
    </source>
</evidence>
<accession>A0A8J3W8C4</accession>
<feature type="signal peptide" evidence="2">
    <location>
        <begin position="1"/>
        <end position="30"/>
    </location>
</feature>
<comment type="caution">
    <text evidence="3">The sequence shown here is derived from an EMBL/GenBank/DDBJ whole genome shotgun (WGS) entry which is preliminary data.</text>
</comment>
<feature type="chain" id="PRO_5039392241" evidence="2">
    <location>
        <begin position="31"/>
        <end position="111"/>
    </location>
</feature>
<feature type="region of interest" description="Disordered" evidence="1">
    <location>
        <begin position="28"/>
        <end position="111"/>
    </location>
</feature>
<protein>
    <submittedName>
        <fullName evidence="3">Uncharacterized protein</fullName>
    </submittedName>
</protein>
<proteinExistence type="predicted"/>
<dbReference type="Proteomes" id="UP000616724">
    <property type="component" value="Unassembled WGS sequence"/>
</dbReference>
<evidence type="ECO:0000313" key="3">
    <source>
        <dbReference type="EMBL" id="GIH80494.1"/>
    </source>
</evidence>
<gene>
    <name evidence="3" type="ORF">Plo01_69230</name>
</gene>
<dbReference type="EMBL" id="BOOH01000060">
    <property type="protein sequence ID" value="GIH80494.1"/>
    <property type="molecule type" value="Genomic_DNA"/>
</dbReference>
<dbReference type="AlphaFoldDB" id="A0A8J3W8C4"/>